<feature type="transmembrane region" description="Helical" evidence="5">
    <location>
        <begin position="6"/>
        <end position="24"/>
    </location>
</feature>
<evidence type="ECO:0000256" key="2">
    <source>
        <dbReference type="ARBA" id="ARBA00010112"/>
    </source>
</evidence>
<dbReference type="OrthoDB" id="5846918at2759"/>
<sequence length="138" mass="15489">MVGFNLSLLFVFMSMYFFQVGAILPSTYKVTANGTFTCEGRKLFGQTKVRVEIWEKDPLKDDLLAKGIVGVDGGYDFTGSEAEYFGISPYVYVYHACGGKCRRIKFEGSHVNPGNYELKDKGQSSDKCSAGKYPRYRK</sequence>
<dbReference type="PANTHER" id="PTHR21700">
    <property type="entry name" value="TRANSTHYRETIN-LIKE FAMILY PROTEIN-RELATED"/>
    <property type="match status" value="1"/>
</dbReference>
<dbReference type="Proteomes" id="UP000582659">
    <property type="component" value="Unassembled WGS sequence"/>
</dbReference>
<evidence type="ECO:0000313" key="6">
    <source>
        <dbReference type="EMBL" id="CAD5233894.1"/>
    </source>
</evidence>
<dbReference type="AlphaFoldDB" id="A0A1I7SL34"/>
<protein>
    <submittedName>
        <fullName evidence="6">(pine wood nematode) hypothetical protein</fullName>
    </submittedName>
</protein>
<evidence type="ECO:0000256" key="5">
    <source>
        <dbReference type="SAM" id="Phobius"/>
    </source>
</evidence>
<keyword evidence="4" id="KW-0732">Signal</keyword>
<accession>A0A1I7SL34</accession>
<dbReference type="Gene3D" id="2.60.40.3330">
    <property type="match status" value="1"/>
</dbReference>
<reference evidence="9" key="1">
    <citation type="submission" date="2016-11" db="UniProtKB">
        <authorList>
            <consortium name="WormBaseParasite"/>
        </authorList>
    </citation>
    <scope>IDENTIFICATION</scope>
</reference>
<keyword evidence="5" id="KW-0812">Transmembrane</keyword>
<keyword evidence="3" id="KW-0964">Secreted</keyword>
<evidence type="ECO:0000313" key="8">
    <source>
        <dbReference type="Proteomes" id="UP000659654"/>
    </source>
</evidence>
<proteinExistence type="inferred from homology"/>
<dbReference type="GO" id="GO:0005576">
    <property type="term" value="C:extracellular region"/>
    <property type="evidence" value="ECO:0007669"/>
    <property type="project" value="UniProtKB-SubCell"/>
</dbReference>
<comment type="similarity">
    <text evidence="2">Belongs to the nematode transthyretin-like family.</text>
</comment>
<dbReference type="WBParaSite" id="BXY_1376600.1">
    <property type="protein sequence ID" value="BXY_1376600.1"/>
    <property type="gene ID" value="BXY_1376600"/>
</dbReference>
<dbReference type="EMBL" id="CAJFCV020000006">
    <property type="protein sequence ID" value="CAG9129353.1"/>
    <property type="molecule type" value="Genomic_DNA"/>
</dbReference>
<keyword evidence="5" id="KW-0472">Membrane</keyword>
<dbReference type="InterPro" id="IPR038479">
    <property type="entry name" value="Transthyretin-like_sf"/>
</dbReference>
<dbReference type="Pfam" id="PF01060">
    <property type="entry name" value="TTR-52"/>
    <property type="match status" value="1"/>
</dbReference>
<dbReference type="EMBL" id="CAJFDI010000006">
    <property type="protein sequence ID" value="CAD5233894.1"/>
    <property type="molecule type" value="Genomic_DNA"/>
</dbReference>
<evidence type="ECO:0000256" key="4">
    <source>
        <dbReference type="ARBA" id="ARBA00022729"/>
    </source>
</evidence>
<evidence type="ECO:0000256" key="1">
    <source>
        <dbReference type="ARBA" id="ARBA00004613"/>
    </source>
</evidence>
<comment type="subcellular location">
    <subcellularLocation>
        <location evidence="1">Secreted</location>
    </subcellularLocation>
</comment>
<dbReference type="InterPro" id="IPR001534">
    <property type="entry name" value="Transthyretin-like"/>
</dbReference>
<dbReference type="SMR" id="A0A1I7SL34"/>
<evidence type="ECO:0000313" key="9">
    <source>
        <dbReference type="WBParaSite" id="BXY_1376600.1"/>
    </source>
</evidence>
<organism evidence="7 9">
    <name type="scientific">Bursaphelenchus xylophilus</name>
    <name type="common">Pinewood nematode worm</name>
    <name type="synonym">Aphelenchoides xylophilus</name>
    <dbReference type="NCBI Taxonomy" id="6326"/>
    <lineage>
        <taxon>Eukaryota</taxon>
        <taxon>Metazoa</taxon>
        <taxon>Ecdysozoa</taxon>
        <taxon>Nematoda</taxon>
        <taxon>Chromadorea</taxon>
        <taxon>Rhabditida</taxon>
        <taxon>Tylenchina</taxon>
        <taxon>Tylenchomorpha</taxon>
        <taxon>Aphelenchoidea</taxon>
        <taxon>Aphelenchoididae</taxon>
        <taxon>Bursaphelenchus</taxon>
    </lineage>
</organism>
<dbReference type="Proteomes" id="UP000659654">
    <property type="component" value="Unassembled WGS sequence"/>
</dbReference>
<evidence type="ECO:0000256" key="3">
    <source>
        <dbReference type="ARBA" id="ARBA00022525"/>
    </source>
</evidence>
<evidence type="ECO:0000313" key="7">
    <source>
        <dbReference type="Proteomes" id="UP000095284"/>
    </source>
</evidence>
<name>A0A1I7SL34_BURXY</name>
<keyword evidence="8" id="KW-1185">Reference proteome</keyword>
<dbReference type="Proteomes" id="UP000095284">
    <property type="component" value="Unplaced"/>
</dbReference>
<dbReference type="GO" id="GO:0009986">
    <property type="term" value="C:cell surface"/>
    <property type="evidence" value="ECO:0007669"/>
    <property type="project" value="InterPro"/>
</dbReference>
<reference evidence="6" key="2">
    <citation type="submission" date="2020-09" db="EMBL/GenBank/DDBJ databases">
        <authorList>
            <person name="Kikuchi T."/>
        </authorList>
    </citation>
    <scope>NUCLEOTIDE SEQUENCE</scope>
    <source>
        <strain evidence="6">Ka4C1</strain>
    </source>
</reference>
<keyword evidence="5" id="KW-1133">Transmembrane helix</keyword>
<gene>
    <name evidence="6" type="ORF">BXYJ_LOCUS13985</name>
</gene>